<reference evidence="2 3" key="1">
    <citation type="submission" date="2024-06" db="EMBL/GenBank/DDBJ databases">
        <title>A chromosome-level genome assembly of beet webworm, Loxostege sticticalis.</title>
        <authorList>
            <person name="Zhang Y."/>
        </authorList>
    </citation>
    <scope>NUCLEOTIDE SEQUENCE [LARGE SCALE GENOMIC DNA]</scope>
    <source>
        <strain evidence="2">AQ026</strain>
        <tissue evidence="2">Whole body</tissue>
    </source>
</reference>
<organism evidence="2 3">
    <name type="scientific">Loxostege sticticalis</name>
    <name type="common">Beet webworm moth</name>
    <dbReference type="NCBI Taxonomy" id="481309"/>
    <lineage>
        <taxon>Eukaryota</taxon>
        <taxon>Metazoa</taxon>
        <taxon>Ecdysozoa</taxon>
        <taxon>Arthropoda</taxon>
        <taxon>Hexapoda</taxon>
        <taxon>Insecta</taxon>
        <taxon>Pterygota</taxon>
        <taxon>Neoptera</taxon>
        <taxon>Endopterygota</taxon>
        <taxon>Lepidoptera</taxon>
        <taxon>Glossata</taxon>
        <taxon>Ditrysia</taxon>
        <taxon>Pyraloidea</taxon>
        <taxon>Crambidae</taxon>
        <taxon>Pyraustinae</taxon>
        <taxon>Loxostege</taxon>
    </lineage>
</organism>
<feature type="region of interest" description="Disordered" evidence="1">
    <location>
        <begin position="215"/>
        <end position="245"/>
    </location>
</feature>
<dbReference type="Proteomes" id="UP001549920">
    <property type="component" value="Unassembled WGS sequence"/>
</dbReference>
<sequence>MESLHLAMAEMQSSFTTQMAEFQRGLEQATACNTVATLGAQFLSFKKFVLTSLTNLQRQADLLQQECDRLEMQGRRKILLVHGVPEKQGEELASVLVKLFSEHLSLSLPVDALRRCHRMGRASKTKSRPILVKLADVADRDKLWFSKTALKGTGVTISEFLTKARHDTFLEARKRVGVNRCWTRNGTIVIATADGSHRRITTMAELDGIVAGATTAAPHSDPAAGPSGPSGTVSGAAISKSRRKK</sequence>
<gene>
    <name evidence="2" type="ORF">ABMA27_003479</name>
</gene>
<proteinExistence type="predicted"/>
<evidence type="ECO:0000313" key="3">
    <source>
        <dbReference type="Proteomes" id="UP001549920"/>
    </source>
</evidence>
<protein>
    <submittedName>
        <fullName evidence="2">Uncharacterized protein</fullName>
    </submittedName>
</protein>
<evidence type="ECO:0000313" key="2">
    <source>
        <dbReference type="EMBL" id="KAL0879767.1"/>
    </source>
</evidence>
<dbReference type="Gene3D" id="3.30.70.1820">
    <property type="entry name" value="L1 transposable element, RRM domain"/>
    <property type="match status" value="1"/>
</dbReference>
<evidence type="ECO:0000256" key="1">
    <source>
        <dbReference type="SAM" id="MobiDB-lite"/>
    </source>
</evidence>
<name>A0ABR3HTA0_LOXSC</name>
<keyword evidence="3" id="KW-1185">Reference proteome</keyword>
<comment type="caution">
    <text evidence="2">The sequence shown here is derived from an EMBL/GenBank/DDBJ whole genome shotgun (WGS) entry which is preliminary data.</text>
</comment>
<accession>A0ABR3HTA0</accession>
<dbReference type="EMBL" id="JBEUOH010000014">
    <property type="protein sequence ID" value="KAL0879767.1"/>
    <property type="molecule type" value="Genomic_DNA"/>
</dbReference>